<evidence type="ECO:0000256" key="5">
    <source>
        <dbReference type="PIRSR" id="PIRSR601613-1"/>
    </source>
</evidence>
<dbReference type="PANTHER" id="PTHR10742">
    <property type="entry name" value="FLAVIN MONOAMINE OXIDASE"/>
    <property type="match status" value="1"/>
</dbReference>
<dbReference type="EMBL" id="CM008970">
    <property type="protein sequence ID" value="PNW78629.1"/>
    <property type="molecule type" value="Genomic_DNA"/>
</dbReference>
<dbReference type="FunFam" id="3.50.50.60:FF:000913">
    <property type="entry name" value="Amine oxidase-like protein"/>
    <property type="match status" value="1"/>
</dbReference>
<dbReference type="GeneID" id="5720046"/>
<dbReference type="Gene3D" id="3.50.50.60">
    <property type="entry name" value="FAD/NAD(P)-binding domain"/>
    <property type="match status" value="1"/>
</dbReference>
<accession>A0A2K3DDL8</accession>
<dbReference type="InParanoid" id="A0A2K3DDL8"/>
<dbReference type="KEGG" id="cre:CHLRE_09g389250v5"/>
<feature type="binding site" evidence="5">
    <location>
        <position position="210"/>
    </location>
    <ligand>
        <name>FAD</name>
        <dbReference type="ChEBI" id="CHEBI:57692"/>
    </ligand>
</feature>
<dbReference type="OMA" id="PGMSVHA"/>
<dbReference type="GO" id="GO:0006598">
    <property type="term" value="P:polyamine catabolic process"/>
    <property type="evidence" value="ECO:0007669"/>
    <property type="project" value="UniProtKB-ARBA"/>
</dbReference>
<feature type="binding site" evidence="5">
    <location>
        <position position="324"/>
    </location>
    <ligand>
        <name>substrate</name>
    </ligand>
</feature>
<feature type="domain" description="Amine oxidase" evidence="6">
    <location>
        <begin position="14"/>
        <end position="436"/>
    </location>
</feature>
<dbReference type="STRING" id="3055.A0A2K3DDL8"/>
<comment type="cofactor">
    <cofactor evidence="1">
        <name>FAD</name>
        <dbReference type="ChEBI" id="CHEBI:57692"/>
    </cofactor>
</comment>
<keyword evidence="4" id="KW-0560">Oxidoreductase</keyword>
<dbReference type="SUPFAM" id="SSF51905">
    <property type="entry name" value="FAD/NAD(P)-binding domain"/>
    <property type="match status" value="1"/>
</dbReference>
<evidence type="ECO:0000256" key="1">
    <source>
        <dbReference type="ARBA" id="ARBA00001974"/>
    </source>
</evidence>
<evidence type="ECO:0000313" key="7">
    <source>
        <dbReference type="EMBL" id="PNW78629.1"/>
    </source>
</evidence>
<name>A0A2K3DDL8_CHLRE</name>
<gene>
    <name evidence="7" type="ORF">CHLRE_09g389250v5</name>
</gene>
<dbReference type="InterPro" id="IPR036188">
    <property type="entry name" value="FAD/NAD-bd_sf"/>
</dbReference>
<dbReference type="InterPro" id="IPR050281">
    <property type="entry name" value="Flavin_monoamine_oxidase"/>
</dbReference>
<dbReference type="SUPFAM" id="SSF54373">
    <property type="entry name" value="FAD-linked reductases, C-terminal domain"/>
    <property type="match status" value="1"/>
</dbReference>
<dbReference type="GO" id="GO:0046592">
    <property type="term" value="F:polyamine oxidase activity"/>
    <property type="evidence" value="ECO:0007669"/>
    <property type="project" value="UniProtKB-ARBA"/>
</dbReference>
<dbReference type="PANTHER" id="PTHR10742:SF418">
    <property type="entry name" value="AMINE OXIDASE DOMAIN-CONTAINING PROTEIN"/>
    <property type="match status" value="1"/>
</dbReference>
<sequence length="453" mass="48823">MESYHSVAVIGAGLAGLYAARLLKEKFPDVVVLEAQNRIGGRVKQVHGMAPWPIEAGPEFVHGRNSVLVKLAETHMGVTFSEKEWPDWWYFGKEVGGQGLINDEQVDDEVDKVHDLFGDCEDEEVPPPGRDVSAAEWMARKGCTPRQVAVADACYANDFGCSLRQLGLREMIHENKKWDSGETYLLMDRSMGHIVTHLAEGADIRTNWVVASINYASAAGGGVTIQAEDGRVVRCKACLVTVALPVLQKGMIAFNPSLPAPKAAAISRIRMGNAVKVIMGFSRRFWAKDMYDVVCPGAFVPEFWMLQHTVTNPGAGTPNCVVGFLAGERADAICRMDPEDVKRRFLSQLDEVFATPGDARPASSSLVQCQIVDWSQEKFVGGAYTYPTLGAEAGDRAALAAPVAGKLFFAGEATNEDCNPCMQGAMDTAARAATQITAVLSGGAAAAAPRSRL</sequence>
<evidence type="ECO:0000256" key="4">
    <source>
        <dbReference type="ARBA" id="ARBA00023002"/>
    </source>
</evidence>
<comment type="pathway">
    <text evidence="2">Amine and polyamine degradation; spermine degradation.</text>
</comment>
<evidence type="ECO:0000313" key="8">
    <source>
        <dbReference type="Proteomes" id="UP000006906"/>
    </source>
</evidence>
<dbReference type="Gramene" id="PNW78629">
    <property type="protein sequence ID" value="PNW78629"/>
    <property type="gene ID" value="CHLRE_09g389250v5"/>
</dbReference>
<dbReference type="PRINTS" id="PR00757">
    <property type="entry name" value="AMINEOXDASEF"/>
</dbReference>
<dbReference type="Pfam" id="PF01593">
    <property type="entry name" value="Amino_oxidase"/>
    <property type="match status" value="1"/>
</dbReference>
<dbReference type="GO" id="GO:0016491">
    <property type="term" value="F:oxidoreductase activity"/>
    <property type="evidence" value="ECO:0000318"/>
    <property type="project" value="GO_Central"/>
</dbReference>
<dbReference type="PaxDb" id="3055-EDP02546"/>
<comment type="similarity">
    <text evidence="3">Belongs to the flavin monoamine oxidase family.</text>
</comment>
<protein>
    <recommendedName>
        <fullName evidence="6">Amine oxidase domain-containing protein</fullName>
    </recommendedName>
</protein>
<dbReference type="RefSeq" id="XP_001694551.2">
    <property type="nucleotide sequence ID" value="XM_001694499.2"/>
</dbReference>
<dbReference type="ExpressionAtlas" id="A0A2K3DDL8">
    <property type="expression patterns" value="baseline and differential"/>
</dbReference>
<proteinExistence type="inferred from homology"/>
<organism evidence="7 8">
    <name type="scientific">Chlamydomonas reinhardtii</name>
    <name type="common">Chlamydomonas smithii</name>
    <dbReference type="NCBI Taxonomy" id="3055"/>
    <lineage>
        <taxon>Eukaryota</taxon>
        <taxon>Viridiplantae</taxon>
        <taxon>Chlorophyta</taxon>
        <taxon>core chlorophytes</taxon>
        <taxon>Chlorophyceae</taxon>
        <taxon>CS clade</taxon>
        <taxon>Chlamydomonadales</taxon>
        <taxon>Chlamydomonadaceae</taxon>
        <taxon>Chlamydomonas</taxon>
    </lineage>
</organism>
<reference evidence="7 8" key="1">
    <citation type="journal article" date="2007" name="Science">
        <title>The Chlamydomonas genome reveals the evolution of key animal and plant functions.</title>
        <authorList>
            <person name="Merchant S.S."/>
            <person name="Prochnik S.E."/>
            <person name="Vallon O."/>
            <person name="Harris E.H."/>
            <person name="Karpowicz S.J."/>
            <person name="Witman G.B."/>
            <person name="Terry A."/>
            <person name="Salamov A."/>
            <person name="Fritz-Laylin L.K."/>
            <person name="Marechal-Drouard L."/>
            <person name="Marshall W.F."/>
            <person name="Qu L.H."/>
            <person name="Nelson D.R."/>
            <person name="Sanderfoot A.A."/>
            <person name="Spalding M.H."/>
            <person name="Kapitonov V.V."/>
            <person name="Ren Q."/>
            <person name="Ferris P."/>
            <person name="Lindquist E."/>
            <person name="Shapiro H."/>
            <person name="Lucas S.M."/>
            <person name="Grimwood J."/>
            <person name="Schmutz J."/>
            <person name="Cardol P."/>
            <person name="Cerutti H."/>
            <person name="Chanfreau G."/>
            <person name="Chen C.L."/>
            <person name="Cognat V."/>
            <person name="Croft M.T."/>
            <person name="Dent R."/>
            <person name="Dutcher S."/>
            <person name="Fernandez E."/>
            <person name="Fukuzawa H."/>
            <person name="Gonzalez-Ballester D."/>
            <person name="Gonzalez-Halphen D."/>
            <person name="Hallmann A."/>
            <person name="Hanikenne M."/>
            <person name="Hippler M."/>
            <person name="Inwood W."/>
            <person name="Jabbari K."/>
            <person name="Kalanon M."/>
            <person name="Kuras R."/>
            <person name="Lefebvre P.A."/>
            <person name="Lemaire S.D."/>
            <person name="Lobanov A.V."/>
            <person name="Lohr M."/>
            <person name="Manuell A."/>
            <person name="Meier I."/>
            <person name="Mets L."/>
            <person name="Mittag M."/>
            <person name="Mittelmeier T."/>
            <person name="Moroney J.V."/>
            <person name="Moseley J."/>
            <person name="Napoli C."/>
            <person name="Nedelcu A.M."/>
            <person name="Niyogi K."/>
            <person name="Novoselov S.V."/>
            <person name="Paulsen I.T."/>
            <person name="Pazour G."/>
            <person name="Purton S."/>
            <person name="Ral J.P."/>
            <person name="Riano-Pachon D.M."/>
            <person name="Riekhof W."/>
            <person name="Rymarquis L."/>
            <person name="Schroda M."/>
            <person name="Stern D."/>
            <person name="Umen J."/>
            <person name="Willows R."/>
            <person name="Wilson N."/>
            <person name="Zimmer S.L."/>
            <person name="Allmer J."/>
            <person name="Balk J."/>
            <person name="Bisova K."/>
            <person name="Chen C.J."/>
            <person name="Elias M."/>
            <person name="Gendler K."/>
            <person name="Hauser C."/>
            <person name="Lamb M.R."/>
            <person name="Ledford H."/>
            <person name="Long J.C."/>
            <person name="Minagawa J."/>
            <person name="Page M.D."/>
            <person name="Pan J."/>
            <person name="Pootakham W."/>
            <person name="Roje S."/>
            <person name="Rose A."/>
            <person name="Stahlberg E."/>
            <person name="Terauchi A.M."/>
            <person name="Yang P."/>
            <person name="Ball S."/>
            <person name="Bowler C."/>
            <person name="Dieckmann C.L."/>
            <person name="Gladyshev V.N."/>
            <person name="Green P."/>
            <person name="Jorgensen R."/>
            <person name="Mayfield S."/>
            <person name="Mueller-Roeber B."/>
            <person name="Rajamani S."/>
            <person name="Sayre R.T."/>
            <person name="Brokstein P."/>
            <person name="Dubchak I."/>
            <person name="Goodstein D."/>
            <person name="Hornick L."/>
            <person name="Huang Y.W."/>
            <person name="Jhaveri J."/>
            <person name="Luo Y."/>
            <person name="Martinez D."/>
            <person name="Ngau W.C."/>
            <person name="Otillar B."/>
            <person name="Poliakov A."/>
            <person name="Porter A."/>
            <person name="Szajkowski L."/>
            <person name="Werner G."/>
            <person name="Zhou K."/>
            <person name="Grigoriev I.V."/>
            <person name="Rokhsar D.S."/>
            <person name="Grossman A.R."/>
        </authorList>
    </citation>
    <scope>NUCLEOTIDE SEQUENCE [LARGE SCALE GENOMIC DNA]</scope>
    <source>
        <strain evidence="8">CC-503</strain>
    </source>
</reference>
<dbReference type="Proteomes" id="UP000006906">
    <property type="component" value="Chromosome 9"/>
</dbReference>
<dbReference type="OrthoDB" id="5046242at2759"/>
<evidence type="ECO:0000256" key="3">
    <source>
        <dbReference type="ARBA" id="ARBA00005995"/>
    </source>
</evidence>
<evidence type="ECO:0000259" key="6">
    <source>
        <dbReference type="Pfam" id="PF01593"/>
    </source>
</evidence>
<feature type="binding site" evidence="5">
    <location>
        <begin position="34"/>
        <end position="35"/>
    </location>
    <ligand>
        <name>FAD</name>
        <dbReference type="ChEBI" id="CHEBI:57692"/>
    </ligand>
</feature>
<dbReference type="AlphaFoldDB" id="A0A2K3DDL8"/>
<dbReference type="InterPro" id="IPR002937">
    <property type="entry name" value="Amino_oxidase"/>
</dbReference>
<dbReference type="InterPro" id="IPR001613">
    <property type="entry name" value="Flavin_amine_oxidase"/>
</dbReference>
<keyword evidence="8" id="KW-1185">Reference proteome</keyword>
<evidence type="ECO:0000256" key="2">
    <source>
        <dbReference type="ARBA" id="ARBA00004723"/>
    </source>
</evidence>